<dbReference type="AlphaFoldDB" id="A0A194RHS2"/>
<proteinExistence type="inferred from homology"/>
<keyword evidence="8" id="KW-0406">Ion transport</keyword>
<dbReference type="PANTHER" id="PTHR21522:SF58">
    <property type="entry name" value="AGAP000074-PA"/>
    <property type="match status" value="1"/>
</dbReference>
<dbReference type="InParanoid" id="A0A194RHS2"/>
<feature type="region of interest" description="Disordered" evidence="11">
    <location>
        <begin position="17"/>
        <end position="136"/>
    </location>
</feature>
<feature type="transmembrane region" description="Helical" evidence="12">
    <location>
        <begin position="330"/>
        <end position="351"/>
    </location>
</feature>
<evidence type="ECO:0000256" key="8">
    <source>
        <dbReference type="ARBA" id="ARBA00023065"/>
    </source>
</evidence>
<evidence type="ECO:0000256" key="1">
    <source>
        <dbReference type="ARBA" id="ARBA00004651"/>
    </source>
</evidence>
<keyword evidence="7 12" id="KW-1133">Transmembrane helix</keyword>
<feature type="region of interest" description="Disordered" evidence="11">
    <location>
        <begin position="160"/>
        <end position="196"/>
    </location>
</feature>
<accession>A0A194RHS2</accession>
<feature type="transmembrane region" description="Helical" evidence="12">
    <location>
        <begin position="708"/>
        <end position="727"/>
    </location>
</feature>
<dbReference type="KEGG" id="pmac:106708922"/>
<feature type="transmembrane region" description="Helical" evidence="12">
    <location>
        <begin position="371"/>
        <end position="392"/>
    </location>
</feature>
<evidence type="ECO:0000256" key="12">
    <source>
        <dbReference type="SAM" id="Phobius"/>
    </source>
</evidence>
<evidence type="ECO:0000256" key="11">
    <source>
        <dbReference type="SAM" id="MobiDB-lite"/>
    </source>
</evidence>
<feature type="transmembrane region" description="Helical" evidence="12">
    <location>
        <begin position="492"/>
        <end position="511"/>
    </location>
</feature>
<dbReference type="Proteomes" id="UP000053240">
    <property type="component" value="Unassembled WGS sequence"/>
</dbReference>
<keyword evidence="3" id="KW-0813">Transport</keyword>
<keyword evidence="10" id="KW-0407">Ion channel</keyword>
<feature type="transmembrane region" description="Helical" evidence="12">
    <location>
        <begin position="203"/>
        <end position="223"/>
    </location>
</feature>
<dbReference type="GO" id="GO:0015252">
    <property type="term" value="F:proton channel activity"/>
    <property type="evidence" value="ECO:0007669"/>
    <property type="project" value="InterPro"/>
</dbReference>
<dbReference type="InterPro" id="IPR004878">
    <property type="entry name" value="Otopetrin"/>
</dbReference>
<gene>
    <name evidence="13" type="ORF">RR48_13731</name>
</gene>
<comment type="subcellular location">
    <subcellularLocation>
        <location evidence="1">Cell membrane</location>
        <topology evidence="1">Multi-pass membrane protein</topology>
    </subcellularLocation>
</comment>
<evidence type="ECO:0000256" key="4">
    <source>
        <dbReference type="ARBA" id="ARBA00022475"/>
    </source>
</evidence>
<feature type="transmembrane region" description="Helical" evidence="12">
    <location>
        <begin position="404"/>
        <end position="426"/>
    </location>
</feature>
<evidence type="ECO:0000256" key="6">
    <source>
        <dbReference type="ARBA" id="ARBA00022781"/>
    </source>
</evidence>
<dbReference type="EMBL" id="KQ460205">
    <property type="protein sequence ID" value="KPJ16875.1"/>
    <property type="molecule type" value="Genomic_DNA"/>
</dbReference>
<sequence length="781" mass="87361">MADPKVAHKEVMEEIVNRKKLGDKKSHSETSLQNLEDIDESVVTDAGKDPGVVNKTLNVVTNEDDGGDRRRTMSTPGPVSGSLLTATAARAARRRPPRSVMYAPDLERTDSTSKRDDDSILGTPIGERNSASPVLYNGNIRNNGDAKSLSSYRVYNTLNDVRGGTTPRKRSVTTMDAQSLRSLDTQAPPPTSPEDNKKLTLKYMTLILSGMYAILLVTLGVIFNLADPFVDMHLATIYSLVLTGVGFLYVMYLLFDIARYKGNALKNQKAKEIHEEKLSEYYRKREEEFGPIVAGDRTPDSYRSLKIPSALLVSLKHDYCFSQGRHSGSFYLKLGAAGFALGHLVHSVLLITLQANYYLDDNINNQDCVDVLRLVLDVVNPLYSFVQLYFIFKYSNVIILRGQGLAHFGFMHMIGSSLCFWIATIVRETVLALTLYANSKYGNRTNGYEAEINLDPVFTSAESRIFDISNLYNEHCQGSGAISSVFESVSPYLYPFSVEFNILIVAVYYIIWSNVGHCENADGDKSESNSSLGENYSICKIPTANEENDYTSNMVIYADCHASNRGLFVGLIIIVIVLGMLIVGFVFSSVGDNFLEVGYLLNYCTKLGLHVIMLFAAVIAYNQTIKLDINEHPISLLDDVLLFICLPAFFLESVLSLAATVSVENIIKSVDFVVMVVQVIIQTFLLVDGLRRCSNSRKLRRTKPGRELMMFMIIANVAMWLHYSFSYKSPDSLDERYEFYGKILWSILGHISLPLIMFYRFHSSVCFADIWNSAYKPGSDH</sequence>
<dbReference type="OrthoDB" id="6429739at2759"/>
<evidence type="ECO:0000313" key="14">
    <source>
        <dbReference type="Proteomes" id="UP000053240"/>
    </source>
</evidence>
<feature type="transmembrane region" description="Helical" evidence="12">
    <location>
        <begin position="739"/>
        <end position="759"/>
    </location>
</feature>
<keyword evidence="9 12" id="KW-0472">Membrane</keyword>
<feature type="transmembrane region" description="Helical" evidence="12">
    <location>
        <begin position="567"/>
        <end position="587"/>
    </location>
</feature>
<keyword evidence="14" id="KW-1185">Reference proteome</keyword>
<feature type="transmembrane region" description="Helical" evidence="12">
    <location>
        <begin position="640"/>
        <end position="660"/>
    </location>
</feature>
<comment type="similarity">
    <text evidence="2">Belongs to the otopetrin family.</text>
</comment>
<name>A0A194RHS2_PAPMA</name>
<protein>
    <submittedName>
        <fullName evidence="13">Otopetrin-2</fullName>
    </submittedName>
</protein>
<evidence type="ECO:0000256" key="2">
    <source>
        <dbReference type="ARBA" id="ARBA00006513"/>
    </source>
</evidence>
<organism evidence="13 14">
    <name type="scientific">Papilio machaon</name>
    <name type="common">Old World swallowtail butterfly</name>
    <dbReference type="NCBI Taxonomy" id="76193"/>
    <lineage>
        <taxon>Eukaryota</taxon>
        <taxon>Metazoa</taxon>
        <taxon>Ecdysozoa</taxon>
        <taxon>Arthropoda</taxon>
        <taxon>Hexapoda</taxon>
        <taxon>Insecta</taxon>
        <taxon>Pterygota</taxon>
        <taxon>Neoptera</taxon>
        <taxon>Endopterygota</taxon>
        <taxon>Lepidoptera</taxon>
        <taxon>Glossata</taxon>
        <taxon>Ditrysia</taxon>
        <taxon>Papilionoidea</taxon>
        <taxon>Papilionidae</taxon>
        <taxon>Papilioninae</taxon>
        <taxon>Papilio</taxon>
    </lineage>
</organism>
<dbReference type="GO" id="GO:0005886">
    <property type="term" value="C:plasma membrane"/>
    <property type="evidence" value="ECO:0007669"/>
    <property type="project" value="UniProtKB-SubCell"/>
</dbReference>
<feature type="compositionally biased region" description="Basic and acidic residues" evidence="11">
    <location>
        <begin position="105"/>
        <end position="118"/>
    </location>
</feature>
<evidence type="ECO:0000256" key="5">
    <source>
        <dbReference type="ARBA" id="ARBA00022692"/>
    </source>
</evidence>
<keyword evidence="6" id="KW-0375">Hydrogen ion transport</keyword>
<dbReference type="Pfam" id="PF03189">
    <property type="entry name" value="Otopetrin"/>
    <property type="match status" value="1"/>
</dbReference>
<feature type="transmembrane region" description="Helical" evidence="12">
    <location>
        <begin position="599"/>
        <end position="620"/>
    </location>
</feature>
<evidence type="ECO:0000256" key="10">
    <source>
        <dbReference type="ARBA" id="ARBA00023303"/>
    </source>
</evidence>
<evidence type="ECO:0000256" key="7">
    <source>
        <dbReference type="ARBA" id="ARBA00022989"/>
    </source>
</evidence>
<evidence type="ECO:0000256" key="3">
    <source>
        <dbReference type="ARBA" id="ARBA00022448"/>
    </source>
</evidence>
<keyword evidence="4" id="KW-1003">Cell membrane</keyword>
<evidence type="ECO:0000313" key="13">
    <source>
        <dbReference type="EMBL" id="KPJ16875.1"/>
    </source>
</evidence>
<dbReference type="PANTHER" id="PTHR21522">
    <property type="entry name" value="PROTON CHANNEL OTOP"/>
    <property type="match status" value="1"/>
</dbReference>
<reference evidence="13 14" key="1">
    <citation type="journal article" date="2015" name="Nat. Commun.">
        <title>Outbred genome sequencing and CRISPR/Cas9 gene editing in butterflies.</title>
        <authorList>
            <person name="Li X."/>
            <person name="Fan D."/>
            <person name="Zhang W."/>
            <person name="Liu G."/>
            <person name="Zhang L."/>
            <person name="Zhao L."/>
            <person name="Fang X."/>
            <person name="Chen L."/>
            <person name="Dong Y."/>
            <person name="Chen Y."/>
            <person name="Ding Y."/>
            <person name="Zhao R."/>
            <person name="Feng M."/>
            <person name="Zhu Y."/>
            <person name="Feng Y."/>
            <person name="Jiang X."/>
            <person name="Zhu D."/>
            <person name="Xiang H."/>
            <person name="Feng X."/>
            <person name="Li S."/>
            <person name="Wang J."/>
            <person name="Zhang G."/>
            <person name="Kronforst M.R."/>
            <person name="Wang W."/>
        </authorList>
    </citation>
    <scope>NUCLEOTIDE SEQUENCE [LARGE SCALE GENOMIC DNA]</scope>
    <source>
        <strain evidence="13">Ya'a_city_454_Pm</strain>
        <tissue evidence="13">Whole body</tissue>
    </source>
</reference>
<feature type="transmembrane region" description="Helical" evidence="12">
    <location>
        <begin position="666"/>
        <end position="687"/>
    </location>
</feature>
<keyword evidence="5 12" id="KW-0812">Transmembrane</keyword>
<feature type="transmembrane region" description="Helical" evidence="12">
    <location>
        <begin position="235"/>
        <end position="255"/>
    </location>
</feature>
<feature type="compositionally biased region" description="Polar residues" evidence="11">
    <location>
        <begin position="172"/>
        <end position="185"/>
    </location>
</feature>
<evidence type="ECO:0000256" key="9">
    <source>
        <dbReference type="ARBA" id="ARBA00023136"/>
    </source>
</evidence>